<protein>
    <submittedName>
        <fullName evidence="2">Uncharacterized protein</fullName>
    </submittedName>
</protein>
<dbReference type="RefSeq" id="WP_345736987.1">
    <property type="nucleotide sequence ID" value="NZ_BAABIA010000005.1"/>
</dbReference>
<feature type="region of interest" description="Disordered" evidence="1">
    <location>
        <begin position="27"/>
        <end position="74"/>
    </location>
</feature>
<sequence length="74" mass="8225">MKNTAAHKDDDTLDQLGATDQIEQLAADIAVEDDRERVTDKDREQALKQMHKMAPPATPETPLDQPVTRGSQNL</sequence>
<evidence type="ECO:0000313" key="2">
    <source>
        <dbReference type="EMBL" id="GAA5142267.1"/>
    </source>
</evidence>
<keyword evidence="3" id="KW-1185">Reference proteome</keyword>
<proteinExistence type="predicted"/>
<reference evidence="3" key="1">
    <citation type="journal article" date="2019" name="Int. J. Syst. Evol. Microbiol.">
        <title>The Global Catalogue of Microorganisms (GCM) 10K type strain sequencing project: providing services to taxonomists for standard genome sequencing and annotation.</title>
        <authorList>
            <consortium name="The Broad Institute Genomics Platform"/>
            <consortium name="The Broad Institute Genome Sequencing Center for Infectious Disease"/>
            <person name="Wu L."/>
            <person name="Ma J."/>
        </authorList>
    </citation>
    <scope>NUCLEOTIDE SEQUENCE [LARGE SCALE GENOMIC DNA]</scope>
    <source>
        <strain evidence="3">JCM 18053</strain>
    </source>
</reference>
<gene>
    <name evidence="2" type="ORF">GCM10023213_27910</name>
</gene>
<evidence type="ECO:0000256" key="1">
    <source>
        <dbReference type="SAM" id="MobiDB-lite"/>
    </source>
</evidence>
<name>A0ABP9P7X1_9BACT</name>
<feature type="compositionally biased region" description="Basic and acidic residues" evidence="1">
    <location>
        <begin position="32"/>
        <end position="46"/>
    </location>
</feature>
<organism evidence="2 3">
    <name type="scientific">Prosthecobacter algae</name>
    <dbReference type="NCBI Taxonomy" id="1144682"/>
    <lineage>
        <taxon>Bacteria</taxon>
        <taxon>Pseudomonadati</taxon>
        <taxon>Verrucomicrobiota</taxon>
        <taxon>Verrucomicrobiia</taxon>
        <taxon>Verrucomicrobiales</taxon>
        <taxon>Verrucomicrobiaceae</taxon>
        <taxon>Prosthecobacter</taxon>
    </lineage>
</organism>
<comment type="caution">
    <text evidence="2">The sequence shown here is derived from an EMBL/GenBank/DDBJ whole genome shotgun (WGS) entry which is preliminary data.</text>
</comment>
<evidence type="ECO:0000313" key="3">
    <source>
        <dbReference type="Proteomes" id="UP001499852"/>
    </source>
</evidence>
<dbReference type="EMBL" id="BAABIA010000005">
    <property type="protein sequence ID" value="GAA5142267.1"/>
    <property type="molecule type" value="Genomic_DNA"/>
</dbReference>
<accession>A0ABP9P7X1</accession>
<dbReference type="Proteomes" id="UP001499852">
    <property type="component" value="Unassembled WGS sequence"/>
</dbReference>